<sequence length="90" mass="10186">MGQIISYAAAERMTATLRFGIVTKAPKRNDSGVWRMQVRLVWEPEHCRLRNGDIRKSNIECSARAMILDTTEAALRKEAAVIDAQRRLDG</sequence>
<gene>
    <name evidence="1" type="ORF">S01H1_58719</name>
</gene>
<proteinExistence type="predicted"/>
<reference evidence="1" key="1">
    <citation type="journal article" date="2014" name="Front. Microbiol.">
        <title>High frequency of phylogenetically diverse reductive dehalogenase-homologous genes in deep subseafloor sedimentary metagenomes.</title>
        <authorList>
            <person name="Kawai M."/>
            <person name="Futagami T."/>
            <person name="Toyoda A."/>
            <person name="Takaki Y."/>
            <person name="Nishi S."/>
            <person name="Hori S."/>
            <person name="Arai W."/>
            <person name="Tsubouchi T."/>
            <person name="Morono Y."/>
            <person name="Uchiyama I."/>
            <person name="Ito T."/>
            <person name="Fujiyama A."/>
            <person name="Inagaki F."/>
            <person name="Takami H."/>
        </authorList>
    </citation>
    <scope>NUCLEOTIDE SEQUENCE</scope>
    <source>
        <strain evidence="1">Expedition CK06-06</strain>
    </source>
</reference>
<dbReference type="AlphaFoldDB" id="X0VU56"/>
<accession>X0VU56</accession>
<dbReference type="EMBL" id="BARS01038367">
    <property type="protein sequence ID" value="GAG21805.1"/>
    <property type="molecule type" value="Genomic_DNA"/>
</dbReference>
<protein>
    <submittedName>
        <fullName evidence="1">Uncharacterized protein</fullName>
    </submittedName>
</protein>
<name>X0VU56_9ZZZZ</name>
<organism evidence="1">
    <name type="scientific">marine sediment metagenome</name>
    <dbReference type="NCBI Taxonomy" id="412755"/>
    <lineage>
        <taxon>unclassified sequences</taxon>
        <taxon>metagenomes</taxon>
        <taxon>ecological metagenomes</taxon>
    </lineage>
</organism>
<evidence type="ECO:0000313" key="1">
    <source>
        <dbReference type="EMBL" id="GAG21805.1"/>
    </source>
</evidence>
<comment type="caution">
    <text evidence="1">The sequence shown here is derived from an EMBL/GenBank/DDBJ whole genome shotgun (WGS) entry which is preliminary data.</text>
</comment>